<evidence type="ECO:0000256" key="2">
    <source>
        <dbReference type="ARBA" id="ARBA00023163"/>
    </source>
</evidence>
<dbReference type="SMART" id="SM00342">
    <property type="entry name" value="HTH_ARAC"/>
    <property type="match status" value="1"/>
</dbReference>
<dbReference type="PANTHER" id="PTHR43130:SF3">
    <property type="entry name" value="HTH-TYPE TRANSCRIPTIONAL REGULATOR RV1931C"/>
    <property type="match status" value="1"/>
</dbReference>
<keyword evidence="1" id="KW-0805">Transcription regulation</keyword>
<dbReference type="InterPro" id="IPR018060">
    <property type="entry name" value="HTH_AraC"/>
</dbReference>
<organism evidence="4 5">
    <name type="scientific">Methylomonas methanica</name>
    <dbReference type="NCBI Taxonomy" id="421"/>
    <lineage>
        <taxon>Bacteria</taxon>
        <taxon>Pseudomonadati</taxon>
        <taxon>Pseudomonadota</taxon>
        <taxon>Gammaproteobacteria</taxon>
        <taxon>Methylococcales</taxon>
        <taxon>Methylococcaceae</taxon>
        <taxon>Methylomonas</taxon>
    </lineage>
</organism>
<dbReference type="InterPro" id="IPR009057">
    <property type="entry name" value="Homeodomain-like_sf"/>
</dbReference>
<dbReference type="RefSeq" id="WP_064037991.1">
    <property type="nucleotide sequence ID" value="NZ_LUUH01000078.1"/>
</dbReference>
<dbReference type="PANTHER" id="PTHR43130">
    <property type="entry name" value="ARAC-FAMILY TRANSCRIPTIONAL REGULATOR"/>
    <property type="match status" value="1"/>
</dbReference>
<dbReference type="InterPro" id="IPR029062">
    <property type="entry name" value="Class_I_gatase-like"/>
</dbReference>
<dbReference type="CDD" id="cd03137">
    <property type="entry name" value="GATase1_AraC_1"/>
    <property type="match status" value="1"/>
</dbReference>
<dbReference type="EMBL" id="LUUH01000078">
    <property type="protein sequence ID" value="OAI00171.1"/>
    <property type="molecule type" value="Genomic_DNA"/>
</dbReference>
<name>A0A177M3F5_METMH</name>
<dbReference type="InterPro" id="IPR002818">
    <property type="entry name" value="DJ-1/PfpI"/>
</dbReference>
<reference evidence="4 5" key="1">
    <citation type="submission" date="2016-03" db="EMBL/GenBank/DDBJ databases">
        <authorList>
            <person name="Ploux O."/>
        </authorList>
    </citation>
    <scope>NUCLEOTIDE SEQUENCE [LARGE SCALE GENOMIC DNA]</scope>
    <source>
        <strain evidence="4 5">R-45371</strain>
    </source>
</reference>
<accession>A0A177M3F5</accession>
<evidence type="ECO:0000256" key="1">
    <source>
        <dbReference type="ARBA" id="ARBA00023015"/>
    </source>
</evidence>
<dbReference type="GO" id="GO:0043565">
    <property type="term" value="F:sequence-specific DNA binding"/>
    <property type="evidence" value="ECO:0007669"/>
    <property type="project" value="InterPro"/>
</dbReference>
<evidence type="ECO:0000259" key="3">
    <source>
        <dbReference type="PROSITE" id="PS01124"/>
    </source>
</evidence>
<gene>
    <name evidence="4" type="ORF">A1353_19720</name>
</gene>
<dbReference type="InterPro" id="IPR052158">
    <property type="entry name" value="INH-QAR"/>
</dbReference>
<proteinExistence type="predicted"/>
<evidence type="ECO:0000313" key="5">
    <source>
        <dbReference type="Proteomes" id="UP000077763"/>
    </source>
</evidence>
<keyword evidence="2" id="KW-0804">Transcription</keyword>
<protein>
    <submittedName>
        <fullName evidence="4">AraC family transcriptional regulator</fullName>
    </submittedName>
</protein>
<comment type="caution">
    <text evidence="4">The sequence shown here is derived from an EMBL/GenBank/DDBJ whole genome shotgun (WGS) entry which is preliminary data.</text>
</comment>
<dbReference type="Gene3D" id="3.40.50.880">
    <property type="match status" value="1"/>
</dbReference>
<feature type="domain" description="HTH araC/xylS-type" evidence="3">
    <location>
        <begin position="236"/>
        <end position="334"/>
    </location>
</feature>
<dbReference type="Pfam" id="PF01965">
    <property type="entry name" value="DJ-1_PfpI"/>
    <property type="match status" value="1"/>
</dbReference>
<evidence type="ECO:0000313" key="4">
    <source>
        <dbReference type="EMBL" id="OAI00171.1"/>
    </source>
</evidence>
<dbReference type="SUPFAM" id="SSF46689">
    <property type="entry name" value="Homeodomain-like"/>
    <property type="match status" value="2"/>
</dbReference>
<dbReference type="AlphaFoldDB" id="A0A177M3F5"/>
<dbReference type="Gene3D" id="1.10.10.60">
    <property type="entry name" value="Homeodomain-like"/>
    <property type="match status" value="1"/>
</dbReference>
<sequence length="341" mass="38001">MNNFSFSKPDSFIFKNRKIGIVAFPNAQSLDISGPFEVFSFANCTLQMLGLSEQSIYTVKVLADTPGAVTTMSGLQIIADEAYGALDSQFDTLLIAGGNISGELSNVKLLDWIKAMAPKVNRLASVCTGAFLLAESGLLDGCKATTHWHYCQQFARNYPRVKLEPDHIFVRDGHIFTSGGITSGIDLALAMLEDDWGQELALYVARFLVVFLKRPGGQSQFSSYLTCEASHRPDLRELQTWIMAHTSEDLHVDMLAERMAMSPRNFARLFLAETGITPAKFVEMARIDQARHWLETTEIAVETIAGKAGFKDPERMRRAFIRQLGVNPQNYRQRFSKAIAD</sequence>
<dbReference type="PROSITE" id="PS01124">
    <property type="entry name" value="HTH_ARAC_FAMILY_2"/>
    <property type="match status" value="1"/>
</dbReference>
<dbReference type="GO" id="GO:0003700">
    <property type="term" value="F:DNA-binding transcription factor activity"/>
    <property type="evidence" value="ECO:0007669"/>
    <property type="project" value="InterPro"/>
</dbReference>
<dbReference type="SUPFAM" id="SSF52317">
    <property type="entry name" value="Class I glutamine amidotransferase-like"/>
    <property type="match status" value="1"/>
</dbReference>
<dbReference type="Pfam" id="PF12833">
    <property type="entry name" value="HTH_18"/>
    <property type="match status" value="1"/>
</dbReference>
<dbReference type="Proteomes" id="UP000077763">
    <property type="component" value="Unassembled WGS sequence"/>
</dbReference>